<name>A0A2W2BBC3_9HYPH</name>
<evidence type="ECO:0000256" key="3">
    <source>
        <dbReference type="ARBA" id="ARBA00023125"/>
    </source>
</evidence>
<dbReference type="InterPro" id="IPR001647">
    <property type="entry name" value="HTH_TetR"/>
</dbReference>
<feature type="DNA-binding region" description="H-T-H motif" evidence="5">
    <location>
        <begin position="36"/>
        <end position="55"/>
    </location>
</feature>
<dbReference type="InterPro" id="IPR009057">
    <property type="entry name" value="Homeodomain-like_sf"/>
</dbReference>
<dbReference type="PROSITE" id="PS50977">
    <property type="entry name" value="HTH_TETR_2"/>
    <property type="match status" value="1"/>
</dbReference>
<dbReference type="Pfam" id="PF00440">
    <property type="entry name" value="TetR_N"/>
    <property type="match status" value="1"/>
</dbReference>
<keyword evidence="8" id="KW-1185">Reference proteome</keyword>
<dbReference type="NCBIfam" id="NF001978">
    <property type="entry name" value="PRK00767.1"/>
    <property type="match status" value="1"/>
</dbReference>
<feature type="domain" description="HTH tetR-type" evidence="6">
    <location>
        <begin position="13"/>
        <end position="73"/>
    </location>
</feature>
<keyword evidence="3 5" id="KW-0238">DNA-binding</keyword>
<dbReference type="EMBL" id="QKVK01000003">
    <property type="protein sequence ID" value="PZF77564.1"/>
    <property type="molecule type" value="Genomic_DNA"/>
</dbReference>
<keyword evidence="1" id="KW-0678">Repressor</keyword>
<dbReference type="Gene3D" id="1.10.357.10">
    <property type="entry name" value="Tetracycline Repressor, domain 2"/>
    <property type="match status" value="1"/>
</dbReference>
<proteinExistence type="predicted"/>
<dbReference type="InterPro" id="IPR050109">
    <property type="entry name" value="HTH-type_TetR-like_transc_reg"/>
</dbReference>
<dbReference type="GO" id="GO:0003700">
    <property type="term" value="F:DNA-binding transcription factor activity"/>
    <property type="evidence" value="ECO:0007669"/>
    <property type="project" value="TreeGrafter"/>
</dbReference>
<dbReference type="PANTHER" id="PTHR30055:SF234">
    <property type="entry name" value="HTH-TYPE TRANSCRIPTIONAL REGULATOR BETI"/>
    <property type="match status" value="1"/>
</dbReference>
<keyword evidence="2" id="KW-0805">Transcription regulation</keyword>
<keyword evidence="4" id="KW-0804">Transcription</keyword>
<comment type="caution">
    <text evidence="7">The sequence shown here is derived from an EMBL/GenBank/DDBJ whole genome shotgun (WGS) entry which is preliminary data.</text>
</comment>
<gene>
    <name evidence="7" type="ORF">DK847_09670</name>
</gene>
<dbReference type="PANTHER" id="PTHR30055">
    <property type="entry name" value="HTH-TYPE TRANSCRIPTIONAL REGULATOR RUTR"/>
    <property type="match status" value="1"/>
</dbReference>
<evidence type="ECO:0000256" key="5">
    <source>
        <dbReference type="PROSITE-ProRule" id="PRU00335"/>
    </source>
</evidence>
<dbReference type="AlphaFoldDB" id="A0A2W2BBC3"/>
<dbReference type="PRINTS" id="PR00455">
    <property type="entry name" value="HTHTETR"/>
</dbReference>
<dbReference type="Pfam" id="PF13977">
    <property type="entry name" value="TetR_C_6"/>
    <property type="match status" value="1"/>
</dbReference>
<dbReference type="GO" id="GO:0000976">
    <property type="term" value="F:transcription cis-regulatory region binding"/>
    <property type="evidence" value="ECO:0007669"/>
    <property type="project" value="TreeGrafter"/>
</dbReference>
<organism evidence="7 8">
    <name type="scientific">Aestuariivirga litoralis</name>
    <dbReference type="NCBI Taxonomy" id="2650924"/>
    <lineage>
        <taxon>Bacteria</taxon>
        <taxon>Pseudomonadati</taxon>
        <taxon>Pseudomonadota</taxon>
        <taxon>Alphaproteobacteria</taxon>
        <taxon>Hyphomicrobiales</taxon>
        <taxon>Aestuariivirgaceae</taxon>
        <taxon>Aestuariivirga</taxon>
    </lineage>
</organism>
<dbReference type="InterPro" id="IPR036271">
    <property type="entry name" value="Tet_transcr_reg_TetR-rel_C_sf"/>
</dbReference>
<evidence type="ECO:0000256" key="4">
    <source>
        <dbReference type="ARBA" id="ARBA00023163"/>
    </source>
</evidence>
<dbReference type="SUPFAM" id="SSF46689">
    <property type="entry name" value="Homeodomain-like"/>
    <property type="match status" value="1"/>
</dbReference>
<evidence type="ECO:0000313" key="8">
    <source>
        <dbReference type="Proteomes" id="UP000248795"/>
    </source>
</evidence>
<protein>
    <submittedName>
        <fullName evidence="7">Transcriptional regulator BetI</fullName>
    </submittedName>
</protein>
<dbReference type="SUPFAM" id="SSF48498">
    <property type="entry name" value="Tetracyclin repressor-like, C-terminal domain"/>
    <property type="match status" value="1"/>
</dbReference>
<evidence type="ECO:0000259" key="6">
    <source>
        <dbReference type="PROSITE" id="PS50977"/>
    </source>
</evidence>
<accession>A0A2W2BBC3</accession>
<dbReference type="InterPro" id="IPR039538">
    <property type="entry name" value="BetI_C"/>
</dbReference>
<dbReference type="Proteomes" id="UP000248795">
    <property type="component" value="Unassembled WGS sequence"/>
</dbReference>
<evidence type="ECO:0000256" key="1">
    <source>
        <dbReference type="ARBA" id="ARBA00022491"/>
    </source>
</evidence>
<evidence type="ECO:0000256" key="2">
    <source>
        <dbReference type="ARBA" id="ARBA00023015"/>
    </source>
</evidence>
<sequence length="197" mass="22112">MTDVAATRTSIEKIRRQDLIEAAYQTFLEHGFTGMTVVRIGERAGMSHGIVNYYFKSKDELVSAVVRKANFLIMQDTARRLRAARSARQRVSAVIAGNFPPDLFTREIARAWVSYYAALGRRDDLDRMQRAVDARLASNLLHALVQLVSRDEARRIASYIAVLIDGYWLRHTKPGDTVDAARAIAAIESFVDSQLPA</sequence>
<evidence type="ECO:0000313" key="7">
    <source>
        <dbReference type="EMBL" id="PZF77564.1"/>
    </source>
</evidence>
<reference evidence="8" key="1">
    <citation type="submission" date="2018-06" db="EMBL/GenBank/DDBJ databases">
        <title>Aestuariibacter litoralis strain KCTC 52945T.</title>
        <authorList>
            <person name="Li X."/>
            <person name="Salam N."/>
            <person name="Li J.-L."/>
            <person name="Chen Y.-M."/>
            <person name="Yang Z.-W."/>
            <person name="Zhang L.-Y."/>
            <person name="Han M.-X."/>
            <person name="Xiao M."/>
            <person name="Li W.-J."/>
        </authorList>
    </citation>
    <scope>NUCLEOTIDE SEQUENCE [LARGE SCALE GENOMIC DNA]</scope>
    <source>
        <strain evidence="8">KCTC 52945</strain>
    </source>
</reference>